<feature type="transmembrane region" description="Helical" evidence="7">
    <location>
        <begin position="20"/>
        <end position="39"/>
    </location>
</feature>
<keyword evidence="2" id="KW-1003">Cell membrane</keyword>
<evidence type="ECO:0000256" key="2">
    <source>
        <dbReference type="ARBA" id="ARBA00022475"/>
    </source>
</evidence>
<keyword evidence="6" id="KW-0012">Acyltransferase</keyword>
<dbReference type="GO" id="GO:0009247">
    <property type="term" value="P:glycolipid biosynthetic process"/>
    <property type="evidence" value="ECO:0007669"/>
    <property type="project" value="UniProtKB-ARBA"/>
</dbReference>
<dbReference type="PANTHER" id="PTHR30606:SF10">
    <property type="entry name" value="PHOSPHATIDYLINOSITOL MANNOSIDE ACYLTRANSFERASE"/>
    <property type="match status" value="1"/>
</dbReference>
<keyword evidence="9" id="KW-1185">Reference proteome</keyword>
<organism evidence="8 9">
    <name type="scientific">Williamwhitmania taraxaci</name>
    <dbReference type="NCBI Taxonomy" id="1640674"/>
    <lineage>
        <taxon>Bacteria</taxon>
        <taxon>Pseudomonadati</taxon>
        <taxon>Bacteroidota</taxon>
        <taxon>Bacteroidia</taxon>
        <taxon>Bacteroidales</taxon>
        <taxon>Williamwhitmaniaceae</taxon>
        <taxon>Williamwhitmania</taxon>
    </lineage>
</organism>
<dbReference type="OrthoDB" id="9801955at2"/>
<sequence length="322" mass="37371">MFGGNEKAVDRLFGNAVKLLYLQSSVICPTMRFIAYFFYRFFILLFSIMPFWVAYLFADLAFVLVYYIVPYRKKVVVSNLTSSFPEKSKAEIAHLTRKFYLHLANIMVESLKGLSMSKAQIIKRHRVVNPELMDAYYAKGQSVIGVTAHYGNWEWGAFSGGVQVKLGMVAFYKPITNKLIDGDMKRRRSKFNSKLASIRETAMTFKANVNHKVAFLMAADQAPSNLRDCYWLPFLNHPDTPWLHGPEKYARLYNLPVIYVDIQRVKRGYYELTLSTLADSPNELPDGEITARYARKLEQAIIAEPTYWLWSHRRWKRKKQAI</sequence>
<dbReference type="CDD" id="cd07984">
    <property type="entry name" value="LPLAT_LABLAT-like"/>
    <property type="match status" value="1"/>
</dbReference>
<proteinExistence type="predicted"/>
<evidence type="ECO:0000256" key="5">
    <source>
        <dbReference type="ARBA" id="ARBA00023136"/>
    </source>
</evidence>
<reference evidence="8 9" key="1">
    <citation type="submission" date="2016-09" db="EMBL/GenBank/DDBJ databases">
        <authorList>
            <person name="Capua I."/>
            <person name="De Benedictis P."/>
            <person name="Joannis T."/>
            <person name="Lombin L.H."/>
            <person name="Cattoli G."/>
        </authorList>
    </citation>
    <scope>NUCLEOTIDE SEQUENCE [LARGE SCALE GENOMIC DNA]</scope>
    <source>
        <strain evidence="8 9">A7P-90m</strain>
    </source>
</reference>
<dbReference type="Proteomes" id="UP000199452">
    <property type="component" value="Unassembled WGS sequence"/>
</dbReference>
<evidence type="ECO:0000313" key="8">
    <source>
        <dbReference type="EMBL" id="SDC56900.1"/>
    </source>
</evidence>
<evidence type="ECO:0000256" key="7">
    <source>
        <dbReference type="SAM" id="Phobius"/>
    </source>
</evidence>
<dbReference type="PANTHER" id="PTHR30606">
    <property type="entry name" value="LIPID A BIOSYNTHESIS LAUROYL ACYLTRANSFERASE"/>
    <property type="match status" value="1"/>
</dbReference>
<evidence type="ECO:0000256" key="4">
    <source>
        <dbReference type="ARBA" id="ARBA00022679"/>
    </source>
</evidence>
<dbReference type="STRING" id="1640674.SAMN05216323_103723"/>
<evidence type="ECO:0000256" key="1">
    <source>
        <dbReference type="ARBA" id="ARBA00004533"/>
    </source>
</evidence>
<protein>
    <submittedName>
        <fullName evidence="8">KDO2-lipid IV(A) lauroyltransferase</fullName>
    </submittedName>
</protein>
<dbReference type="Pfam" id="PF03279">
    <property type="entry name" value="Lip_A_acyltrans"/>
    <property type="match status" value="1"/>
</dbReference>
<dbReference type="GO" id="GO:0016746">
    <property type="term" value="F:acyltransferase activity"/>
    <property type="evidence" value="ECO:0007669"/>
    <property type="project" value="UniProtKB-KW"/>
</dbReference>
<keyword evidence="4 8" id="KW-0808">Transferase</keyword>
<keyword evidence="7" id="KW-0812">Transmembrane</keyword>
<feature type="transmembrane region" description="Helical" evidence="7">
    <location>
        <begin position="51"/>
        <end position="69"/>
    </location>
</feature>
<gene>
    <name evidence="8" type="ORF">SAMN05216323_103723</name>
</gene>
<evidence type="ECO:0000256" key="3">
    <source>
        <dbReference type="ARBA" id="ARBA00022519"/>
    </source>
</evidence>
<keyword evidence="5 7" id="KW-0472">Membrane</keyword>
<keyword evidence="3" id="KW-0997">Cell inner membrane</keyword>
<dbReference type="EMBL" id="FMYP01000037">
    <property type="protein sequence ID" value="SDC56900.1"/>
    <property type="molecule type" value="Genomic_DNA"/>
</dbReference>
<dbReference type="AlphaFoldDB" id="A0A1G6MN10"/>
<dbReference type="InterPro" id="IPR004960">
    <property type="entry name" value="LipA_acyltrans"/>
</dbReference>
<evidence type="ECO:0000256" key="6">
    <source>
        <dbReference type="ARBA" id="ARBA00023315"/>
    </source>
</evidence>
<dbReference type="GO" id="GO:0005886">
    <property type="term" value="C:plasma membrane"/>
    <property type="evidence" value="ECO:0007669"/>
    <property type="project" value="UniProtKB-SubCell"/>
</dbReference>
<keyword evidence="7" id="KW-1133">Transmembrane helix</keyword>
<comment type="subcellular location">
    <subcellularLocation>
        <location evidence="1">Cell inner membrane</location>
    </subcellularLocation>
</comment>
<evidence type="ECO:0000313" key="9">
    <source>
        <dbReference type="Proteomes" id="UP000199452"/>
    </source>
</evidence>
<name>A0A1G6MN10_9BACT</name>
<accession>A0A1G6MN10</accession>